<reference evidence="2" key="2">
    <citation type="submission" date="2023-06" db="EMBL/GenBank/DDBJ databases">
        <authorList>
            <consortium name="Lawrence Berkeley National Laboratory"/>
            <person name="Haridas S."/>
            <person name="Hensen N."/>
            <person name="Bonometti L."/>
            <person name="Westerberg I."/>
            <person name="Brannstrom I.O."/>
            <person name="Guillou S."/>
            <person name="Cros-Aarteil S."/>
            <person name="Calhoun S."/>
            <person name="Kuo A."/>
            <person name="Mondo S."/>
            <person name="Pangilinan J."/>
            <person name="Riley R."/>
            <person name="Labutti K."/>
            <person name="Andreopoulos B."/>
            <person name="Lipzen A."/>
            <person name="Chen C."/>
            <person name="Yanf M."/>
            <person name="Daum C."/>
            <person name="Ng V."/>
            <person name="Clum A."/>
            <person name="Steindorff A."/>
            <person name="Ohm R."/>
            <person name="Martin F."/>
            <person name="Silar P."/>
            <person name="Natvig D."/>
            <person name="Lalanne C."/>
            <person name="Gautier V."/>
            <person name="Ament-Velasquez S.L."/>
            <person name="Kruys A."/>
            <person name="Hutchinson M.I."/>
            <person name="Powell A.J."/>
            <person name="Barry K."/>
            <person name="Miller A.N."/>
            <person name="Grigoriev I.V."/>
            <person name="Debuchy R."/>
            <person name="Gladieux P."/>
            <person name="Thoren M.H."/>
            <person name="Johannesson H."/>
        </authorList>
    </citation>
    <scope>NUCLEOTIDE SEQUENCE</scope>
    <source>
        <strain evidence="2">CBS 168.71</strain>
    </source>
</reference>
<proteinExistence type="predicted"/>
<evidence type="ECO:0000313" key="3">
    <source>
        <dbReference type="Proteomes" id="UP001278766"/>
    </source>
</evidence>
<dbReference type="GeneID" id="87834595"/>
<comment type="caution">
    <text evidence="2">The sequence shown here is derived from an EMBL/GenBank/DDBJ whole genome shotgun (WGS) entry which is preliminary data.</text>
</comment>
<name>A0AAE0LVT2_9PEZI</name>
<keyword evidence="3" id="KW-1185">Reference proteome</keyword>
<feature type="signal peptide" evidence="1">
    <location>
        <begin position="1"/>
        <end position="20"/>
    </location>
</feature>
<reference evidence="2" key="1">
    <citation type="journal article" date="2023" name="Mol. Phylogenet. Evol.">
        <title>Genome-scale phylogeny and comparative genomics of the fungal order Sordariales.</title>
        <authorList>
            <person name="Hensen N."/>
            <person name="Bonometti L."/>
            <person name="Westerberg I."/>
            <person name="Brannstrom I.O."/>
            <person name="Guillou S."/>
            <person name="Cros-Aarteil S."/>
            <person name="Calhoun S."/>
            <person name="Haridas S."/>
            <person name="Kuo A."/>
            <person name="Mondo S."/>
            <person name="Pangilinan J."/>
            <person name="Riley R."/>
            <person name="LaButti K."/>
            <person name="Andreopoulos B."/>
            <person name="Lipzen A."/>
            <person name="Chen C."/>
            <person name="Yan M."/>
            <person name="Daum C."/>
            <person name="Ng V."/>
            <person name="Clum A."/>
            <person name="Steindorff A."/>
            <person name="Ohm R.A."/>
            <person name="Martin F."/>
            <person name="Silar P."/>
            <person name="Natvig D.O."/>
            <person name="Lalanne C."/>
            <person name="Gautier V."/>
            <person name="Ament-Velasquez S.L."/>
            <person name="Kruys A."/>
            <person name="Hutchinson M.I."/>
            <person name="Powell A.J."/>
            <person name="Barry K."/>
            <person name="Miller A.N."/>
            <person name="Grigoriev I.V."/>
            <person name="Debuchy R."/>
            <person name="Gladieux P."/>
            <person name="Hiltunen Thoren M."/>
            <person name="Johannesson H."/>
        </authorList>
    </citation>
    <scope>NUCLEOTIDE SEQUENCE</scope>
    <source>
        <strain evidence="2">CBS 168.71</strain>
    </source>
</reference>
<dbReference type="Proteomes" id="UP001278766">
    <property type="component" value="Unassembled WGS sequence"/>
</dbReference>
<sequence length="97" mass="10131">MHLTTIIISATLAFATGTNGWAPDGKGNQVANKTDYVLDGKVVDEACTDFDTNEIVTSGPCKYWADGNGGITEGTCSEARHEIDGGGGSEATFIRCN</sequence>
<dbReference type="RefSeq" id="XP_062662975.1">
    <property type="nucleotide sequence ID" value="XM_062797647.1"/>
</dbReference>
<gene>
    <name evidence="2" type="ORF">B0H64DRAFT_100529</name>
</gene>
<protein>
    <submittedName>
        <fullName evidence="2">Uncharacterized protein</fullName>
    </submittedName>
</protein>
<evidence type="ECO:0000256" key="1">
    <source>
        <dbReference type="SAM" id="SignalP"/>
    </source>
</evidence>
<evidence type="ECO:0000313" key="2">
    <source>
        <dbReference type="EMBL" id="KAK3299461.1"/>
    </source>
</evidence>
<feature type="chain" id="PRO_5042179961" evidence="1">
    <location>
        <begin position="21"/>
        <end position="97"/>
    </location>
</feature>
<organism evidence="2 3">
    <name type="scientific">Chaetomium fimeti</name>
    <dbReference type="NCBI Taxonomy" id="1854472"/>
    <lineage>
        <taxon>Eukaryota</taxon>
        <taxon>Fungi</taxon>
        <taxon>Dikarya</taxon>
        <taxon>Ascomycota</taxon>
        <taxon>Pezizomycotina</taxon>
        <taxon>Sordariomycetes</taxon>
        <taxon>Sordariomycetidae</taxon>
        <taxon>Sordariales</taxon>
        <taxon>Chaetomiaceae</taxon>
        <taxon>Chaetomium</taxon>
    </lineage>
</organism>
<dbReference type="AlphaFoldDB" id="A0AAE0LVT2"/>
<keyword evidence="1" id="KW-0732">Signal</keyword>
<dbReference type="EMBL" id="JAUEPN010000002">
    <property type="protein sequence ID" value="KAK3299461.1"/>
    <property type="molecule type" value="Genomic_DNA"/>
</dbReference>
<accession>A0AAE0LVT2</accession>